<feature type="compositionally biased region" description="Polar residues" evidence="1">
    <location>
        <begin position="315"/>
        <end position="338"/>
    </location>
</feature>
<evidence type="ECO:0000256" key="1">
    <source>
        <dbReference type="SAM" id="MobiDB-lite"/>
    </source>
</evidence>
<dbReference type="InParanoid" id="A0A1X7UJS0"/>
<name>A0A1X7UJS0_AMPQE</name>
<evidence type="ECO:0000313" key="3">
    <source>
        <dbReference type="Proteomes" id="UP000007879"/>
    </source>
</evidence>
<evidence type="ECO:0000313" key="2">
    <source>
        <dbReference type="EnsemblMetazoa" id="Aqu2.1.28220_001"/>
    </source>
</evidence>
<feature type="compositionally biased region" description="Basic and acidic residues" evidence="1">
    <location>
        <begin position="302"/>
        <end position="314"/>
    </location>
</feature>
<gene>
    <name evidence="2" type="primary">109583014</name>
</gene>
<accession>A0A1X7UJS0</accession>
<protein>
    <submittedName>
        <fullName evidence="2">Uncharacterized protein</fullName>
    </submittedName>
</protein>
<reference evidence="2" key="2">
    <citation type="submission" date="2017-05" db="UniProtKB">
        <authorList>
            <consortium name="EnsemblMetazoa"/>
        </authorList>
    </citation>
    <scope>IDENTIFICATION</scope>
</reference>
<sequence>MATAGQFPSQEAGFDYNESQEEQQHSAPSEGVLSEDKPLNLRVLGDNSTFTIGPQENNISRTEMGSLQNTFPDFMKQEKVKLQPVLLCLGDMDGAGGRKEAMQQMLETPIADGFSPYHILASKKYYLADVDTGLKLYNYGFQSYSLFADSLIDDLLKSRVYEHELLKKHMNCLRTHLKENKSSKEKVMKHLTKGVSLIKIWDLSVHSNAFHFLRYFSGFLTNSRLWLFAGPGMLKQLAVVDTTESSEAAQPLESPAAKDNPIRPWNLELDYLLRSTMICNNSVGPIGKRRKPCKLFFSCGSHERSDKKRSDSPQKTESPTSNQQNETIIPPFSNNTDSTVDPIVQAPPKCTLSPLYTTGTQQVEESISEKNTSPVEEDPNLFLQAAKDVIISNLEEDLSHIARQLKVSDLMEESVIDIQSGNKRDSLQSYVKRSLSQTDEADVPISWLFLRGALEHRENIFMNKEELHEIAKECGIEEDFEDFCGFFTSFGSIFDISLKCQSSKKIVIIKPDEFLSKVNKAFDIISSPDEQGSSYKKDGIITSETATKLFGAAEGKSFMTVFVQVGIAATIPTDHDEYYYMPCARKLKQQLLPDKAAVKVLLNIQCPTVVNYEVSFTECMLNLYGNDAQLQSSEYENVTIIKLINGSNSNGFVTIIYRGDEIEVKVEAANHSSRLDYVILVLRAFQQLAQKAANNGTFAYAFATKCKNDYHLLDLPNDLCEKCQKNEDLQIWAEALKQAPIQEEFKFKTDITPEDISFISSGLETCSKETLISFSRKFLKYSLEEDWVRDWVSPNWLNVMCILTNWMTKEKRQGHLVTKAELARKIRTFGNENNNTEFQIVGRRLLSKVIQETNTLNRRPSDISRQN</sequence>
<feature type="region of interest" description="Disordered" evidence="1">
    <location>
        <begin position="302"/>
        <end position="338"/>
    </location>
</feature>
<dbReference type="Proteomes" id="UP000007879">
    <property type="component" value="Unassembled WGS sequence"/>
</dbReference>
<keyword evidence="3" id="KW-1185">Reference proteome</keyword>
<dbReference type="KEGG" id="aqu:109583014"/>
<feature type="region of interest" description="Disordered" evidence="1">
    <location>
        <begin position="1"/>
        <end position="36"/>
    </location>
</feature>
<dbReference type="AlphaFoldDB" id="A0A1X7UJS0"/>
<organism evidence="2">
    <name type="scientific">Amphimedon queenslandica</name>
    <name type="common">Sponge</name>
    <dbReference type="NCBI Taxonomy" id="400682"/>
    <lineage>
        <taxon>Eukaryota</taxon>
        <taxon>Metazoa</taxon>
        <taxon>Porifera</taxon>
        <taxon>Demospongiae</taxon>
        <taxon>Heteroscleromorpha</taxon>
        <taxon>Haplosclerida</taxon>
        <taxon>Niphatidae</taxon>
        <taxon>Amphimedon</taxon>
    </lineage>
</organism>
<reference evidence="3" key="1">
    <citation type="journal article" date="2010" name="Nature">
        <title>The Amphimedon queenslandica genome and the evolution of animal complexity.</title>
        <authorList>
            <person name="Srivastava M."/>
            <person name="Simakov O."/>
            <person name="Chapman J."/>
            <person name="Fahey B."/>
            <person name="Gauthier M.E."/>
            <person name="Mitros T."/>
            <person name="Richards G.S."/>
            <person name="Conaco C."/>
            <person name="Dacre M."/>
            <person name="Hellsten U."/>
            <person name="Larroux C."/>
            <person name="Putnam N.H."/>
            <person name="Stanke M."/>
            <person name="Adamska M."/>
            <person name="Darling A."/>
            <person name="Degnan S.M."/>
            <person name="Oakley T.H."/>
            <person name="Plachetzki D.C."/>
            <person name="Zhai Y."/>
            <person name="Adamski M."/>
            <person name="Calcino A."/>
            <person name="Cummins S.F."/>
            <person name="Goodstein D.M."/>
            <person name="Harris C."/>
            <person name="Jackson D.J."/>
            <person name="Leys S.P."/>
            <person name="Shu S."/>
            <person name="Woodcroft B.J."/>
            <person name="Vervoort M."/>
            <person name="Kosik K.S."/>
            <person name="Manning G."/>
            <person name="Degnan B.M."/>
            <person name="Rokhsar D.S."/>
        </authorList>
    </citation>
    <scope>NUCLEOTIDE SEQUENCE [LARGE SCALE GENOMIC DNA]</scope>
</reference>
<proteinExistence type="predicted"/>
<dbReference type="EnsemblMetazoa" id="XM_019998143.1">
    <property type="protein sequence ID" value="XP_019853702.1"/>
    <property type="gene ID" value="LOC109583014"/>
</dbReference>
<dbReference type="EnsemblMetazoa" id="Aqu2.1.28220_001">
    <property type="protein sequence ID" value="Aqu2.1.28220_001"/>
    <property type="gene ID" value="Aqu2.1.28220"/>
</dbReference>